<feature type="compositionally biased region" description="Acidic residues" evidence="2">
    <location>
        <begin position="526"/>
        <end position="540"/>
    </location>
</feature>
<evidence type="ECO:0000256" key="2">
    <source>
        <dbReference type="SAM" id="MobiDB-lite"/>
    </source>
</evidence>
<dbReference type="PANTHER" id="PTHR34380">
    <property type="entry name" value="BNAA03G12380D PROTEIN"/>
    <property type="match status" value="1"/>
</dbReference>
<reference evidence="3 4" key="1">
    <citation type="submission" date="2020-04" db="EMBL/GenBank/DDBJ databases">
        <title>Plant Genome Project.</title>
        <authorList>
            <person name="Zhang R.-G."/>
        </authorList>
    </citation>
    <scope>NUCLEOTIDE SEQUENCE [LARGE SCALE GENOMIC DNA]</scope>
    <source>
        <strain evidence="3">YNK0</strain>
        <tissue evidence="3">Leaf</tissue>
    </source>
</reference>
<feature type="region of interest" description="Disordered" evidence="2">
    <location>
        <begin position="494"/>
        <end position="568"/>
    </location>
</feature>
<feature type="region of interest" description="Disordered" evidence="2">
    <location>
        <begin position="470"/>
        <end position="489"/>
    </location>
</feature>
<dbReference type="Proteomes" id="UP000655225">
    <property type="component" value="Unassembled WGS sequence"/>
</dbReference>
<protein>
    <submittedName>
        <fullName evidence="3">Uncharacterized protein</fullName>
    </submittedName>
</protein>
<dbReference type="AlphaFoldDB" id="A0A835D448"/>
<evidence type="ECO:0000313" key="3">
    <source>
        <dbReference type="EMBL" id="KAF8379663.1"/>
    </source>
</evidence>
<feature type="coiled-coil region" evidence="1">
    <location>
        <begin position="55"/>
        <end position="191"/>
    </location>
</feature>
<feature type="region of interest" description="Disordered" evidence="2">
    <location>
        <begin position="397"/>
        <end position="441"/>
    </location>
</feature>
<dbReference type="EMBL" id="JABCRI010000022">
    <property type="protein sequence ID" value="KAF8379663.1"/>
    <property type="molecule type" value="Genomic_DNA"/>
</dbReference>
<evidence type="ECO:0000256" key="1">
    <source>
        <dbReference type="SAM" id="Coils"/>
    </source>
</evidence>
<sequence length="702" mass="78742">MPEGRISEPDLVSGINVEDTKNYSISEIISFLESAFQPTDFEKVEYMLRLREEKMNTDKEALRVLTMELQNKKNEYDSLEVKFGALEFKRLVIEDELKKYKRTSDELKEEITRLEEDNKVVRERERRAKERINDLSGELQKSEKDGQERIVQLKIENRDLECGKRRAENEIEVWQKRFKELESRVLRLEEETSGLTSGESHLPEKIKVDAGVPNVVSQEEVGEKETSKTRKLQNVKNVGNNSASLAHLQPREKMLNFDETIRTSASVGSTLHPPIKESGGLQATGPPPSISINVKEGKNSIFLESEVEYGSRVRKHLAFEEGTSNRKMAPSMLGSARSASGGVIEISDSDDEPDITNMHISDIEGNGMACVSTGHSLEGALGNEKVMTSEKCLKRKCPAQRDGGNGSSCEEDFLLTSTPKRKRAPNVITSDSENDDDDDKIPIGRLKMKHLQELIHEPIASPVNRYSVAPAVSSDGDNTEESLTPSRRRLLTLRQCEEKGSAERNSPSHLNRSETKDQGNPTTQDAQEDEVQEVGSESEGESLGGFIVGGSDDSDSEDGSDSEYGDTDLALDQILSTIRRNRDNRSKWEFEADMLSAFERDPELCMKAVCALYRQQTSEEKSMKGSLYSNNRGFSKFDALRGSTLAEFLSDGDPQGELKKSAKELQKYDPKALDDCKRLAAHYSKQLFEIYQNKEDPLFLPS</sequence>
<comment type="caution">
    <text evidence="3">The sequence shown here is derived from an EMBL/GenBank/DDBJ whole genome shotgun (WGS) entry which is preliminary data.</text>
</comment>
<proteinExistence type="predicted"/>
<gene>
    <name evidence="3" type="ORF">HHK36_029107</name>
</gene>
<evidence type="ECO:0000313" key="4">
    <source>
        <dbReference type="Proteomes" id="UP000655225"/>
    </source>
</evidence>
<keyword evidence="4" id="KW-1185">Reference proteome</keyword>
<dbReference type="SUPFAM" id="SSF57997">
    <property type="entry name" value="Tropomyosin"/>
    <property type="match status" value="1"/>
</dbReference>
<keyword evidence="1" id="KW-0175">Coiled coil</keyword>
<name>A0A835D448_TETSI</name>
<dbReference type="PANTHER" id="PTHR34380:SF1">
    <property type="entry name" value="OS01G0221300 PROTEIN"/>
    <property type="match status" value="1"/>
</dbReference>
<organism evidence="3 4">
    <name type="scientific">Tetracentron sinense</name>
    <name type="common">Spur-leaf</name>
    <dbReference type="NCBI Taxonomy" id="13715"/>
    <lineage>
        <taxon>Eukaryota</taxon>
        <taxon>Viridiplantae</taxon>
        <taxon>Streptophyta</taxon>
        <taxon>Embryophyta</taxon>
        <taxon>Tracheophyta</taxon>
        <taxon>Spermatophyta</taxon>
        <taxon>Magnoliopsida</taxon>
        <taxon>Trochodendrales</taxon>
        <taxon>Trochodendraceae</taxon>
        <taxon>Tetracentron</taxon>
    </lineage>
</organism>
<dbReference type="OMA" id="NITHCHT"/>
<feature type="compositionally biased region" description="Acidic residues" evidence="2">
    <location>
        <begin position="552"/>
        <end position="566"/>
    </location>
</feature>
<dbReference type="OrthoDB" id="1899721at2759"/>
<accession>A0A835D448</accession>